<feature type="transmembrane region" description="Helical" evidence="2">
    <location>
        <begin position="16"/>
        <end position="38"/>
    </location>
</feature>
<accession>A0A927E0E6</accession>
<keyword evidence="2" id="KW-0812">Transmembrane</keyword>
<keyword evidence="2" id="KW-1133">Transmembrane helix</keyword>
<dbReference type="EMBL" id="JACXSV010000009">
    <property type="protein sequence ID" value="MBD3722837.1"/>
    <property type="molecule type" value="Genomic_DNA"/>
</dbReference>
<feature type="region of interest" description="Disordered" evidence="1">
    <location>
        <begin position="43"/>
        <end position="69"/>
    </location>
</feature>
<sequence>MATALKSLGYGRWQCLRWLVLPALLPALGMVLLATTALEPVGGRRRPGAGARQSAHPRRAGVAMVKPGR</sequence>
<reference evidence="3" key="1">
    <citation type="submission" date="2020-07" db="EMBL/GenBank/DDBJ databases">
        <title>Clinical and genomic characterization of carbapenemase-producing Enterobacterales causing secondary infections during the COVID-19 crisis at a New York City hospital.</title>
        <authorList>
            <person name="Gomez-Simmonds A."/>
            <person name="Annavajhala M.K."/>
            <person name="Uhlemann A.-C."/>
        </authorList>
    </citation>
    <scope>NUCLEOTIDE SEQUENCE</scope>
    <source>
        <strain evidence="3">KP1826</strain>
    </source>
</reference>
<proteinExistence type="predicted"/>
<evidence type="ECO:0000313" key="4">
    <source>
        <dbReference type="Proteomes" id="UP000598328"/>
    </source>
</evidence>
<evidence type="ECO:0000313" key="3">
    <source>
        <dbReference type="EMBL" id="MBD3722837.1"/>
    </source>
</evidence>
<evidence type="ECO:0000256" key="2">
    <source>
        <dbReference type="SAM" id="Phobius"/>
    </source>
</evidence>
<protein>
    <submittedName>
        <fullName evidence="3">Uncharacterized protein</fullName>
    </submittedName>
</protein>
<keyword evidence="2" id="KW-0472">Membrane</keyword>
<organism evidence="3 4">
    <name type="scientific">Klebsiella pneumoniae</name>
    <dbReference type="NCBI Taxonomy" id="573"/>
    <lineage>
        <taxon>Bacteria</taxon>
        <taxon>Pseudomonadati</taxon>
        <taxon>Pseudomonadota</taxon>
        <taxon>Gammaproteobacteria</taxon>
        <taxon>Enterobacterales</taxon>
        <taxon>Enterobacteriaceae</taxon>
        <taxon>Klebsiella/Raoultella group</taxon>
        <taxon>Klebsiella</taxon>
        <taxon>Klebsiella pneumoniae complex</taxon>
    </lineage>
</organism>
<dbReference type="Proteomes" id="UP000598328">
    <property type="component" value="Unassembled WGS sequence"/>
</dbReference>
<evidence type="ECO:0000256" key="1">
    <source>
        <dbReference type="SAM" id="MobiDB-lite"/>
    </source>
</evidence>
<dbReference type="AlphaFoldDB" id="A0A927E0E6"/>
<gene>
    <name evidence="3" type="ORF">IE978_22355</name>
</gene>
<comment type="caution">
    <text evidence="3">The sequence shown here is derived from an EMBL/GenBank/DDBJ whole genome shotgun (WGS) entry which is preliminary data.</text>
</comment>
<name>A0A927E0E6_KLEPN</name>